<feature type="DNA-binding region" description="OmpR/PhoB-type" evidence="7">
    <location>
        <begin position="120"/>
        <end position="215"/>
    </location>
</feature>
<dbReference type="Pfam" id="PF00072">
    <property type="entry name" value="Response_reg"/>
    <property type="match status" value="1"/>
</dbReference>
<evidence type="ECO:0000256" key="6">
    <source>
        <dbReference type="PROSITE-ProRule" id="PRU00169"/>
    </source>
</evidence>
<dbReference type="PANTHER" id="PTHR48111">
    <property type="entry name" value="REGULATOR OF RPOS"/>
    <property type="match status" value="1"/>
</dbReference>
<evidence type="ECO:0000259" key="9">
    <source>
        <dbReference type="PROSITE" id="PS51755"/>
    </source>
</evidence>
<protein>
    <submittedName>
        <fullName evidence="10">Two-component system response regulator</fullName>
    </submittedName>
</protein>
<name>A0A347TLF0_9BACT</name>
<evidence type="ECO:0000256" key="2">
    <source>
        <dbReference type="ARBA" id="ARBA00023012"/>
    </source>
</evidence>
<dbReference type="InterPro" id="IPR001867">
    <property type="entry name" value="OmpR/PhoB-type_DNA-bd"/>
</dbReference>
<dbReference type="Pfam" id="PF00486">
    <property type="entry name" value="Trans_reg_C"/>
    <property type="match status" value="1"/>
</dbReference>
<dbReference type="InterPro" id="IPR011006">
    <property type="entry name" value="CheY-like_superfamily"/>
</dbReference>
<accession>A0A347TLF0</accession>
<dbReference type="SMART" id="SM00448">
    <property type="entry name" value="REC"/>
    <property type="match status" value="1"/>
</dbReference>
<dbReference type="InterPro" id="IPR016032">
    <property type="entry name" value="Sig_transdc_resp-reg_C-effctor"/>
</dbReference>
<dbReference type="SUPFAM" id="SSF46894">
    <property type="entry name" value="C-terminal effector domain of the bipartite response regulators"/>
    <property type="match status" value="1"/>
</dbReference>
<dbReference type="InterPro" id="IPR039420">
    <property type="entry name" value="WalR-like"/>
</dbReference>
<evidence type="ECO:0000259" key="8">
    <source>
        <dbReference type="PROSITE" id="PS50110"/>
    </source>
</evidence>
<keyword evidence="4 7" id="KW-0238">DNA-binding</keyword>
<evidence type="ECO:0000256" key="7">
    <source>
        <dbReference type="PROSITE-ProRule" id="PRU01091"/>
    </source>
</evidence>
<keyword evidence="3" id="KW-0805">Transcription regulation</keyword>
<dbReference type="Gene3D" id="3.40.50.2300">
    <property type="match status" value="1"/>
</dbReference>
<dbReference type="PROSITE" id="PS50110">
    <property type="entry name" value="RESPONSE_REGULATORY"/>
    <property type="match status" value="1"/>
</dbReference>
<keyword evidence="1 6" id="KW-0597">Phosphoprotein</keyword>
<evidence type="ECO:0000256" key="5">
    <source>
        <dbReference type="ARBA" id="ARBA00023163"/>
    </source>
</evidence>
<dbReference type="GO" id="GO:0006355">
    <property type="term" value="P:regulation of DNA-templated transcription"/>
    <property type="evidence" value="ECO:0007669"/>
    <property type="project" value="InterPro"/>
</dbReference>
<dbReference type="SUPFAM" id="SSF52172">
    <property type="entry name" value="CheY-like"/>
    <property type="match status" value="1"/>
</dbReference>
<evidence type="ECO:0000256" key="1">
    <source>
        <dbReference type="ARBA" id="ARBA00022553"/>
    </source>
</evidence>
<dbReference type="PANTHER" id="PTHR48111:SF22">
    <property type="entry name" value="REGULATOR OF RPOS"/>
    <property type="match status" value="1"/>
</dbReference>
<dbReference type="PROSITE" id="PS51755">
    <property type="entry name" value="OMPR_PHOB"/>
    <property type="match status" value="1"/>
</dbReference>
<dbReference type="InterPro" id="IPR001789">
    <property type="entry name" value="Sig_transdc_resp-reg_receiver"/>
</dbReference>
<evidence type="ECO:0000313" key="11">
    <source>
        <dbReference type="Proteomes" id="UP000264693"/>
    </source>
</evidence>
<dbReference type="RefSeq" id="WP_322861803.1">
    <property type="nucleotide sequence ID" value="NZ_CP032101.1"/>
</dbReference>
<feature type="domain" description="OmpR/PhoB-type" evidence="9">
    <location>
        <begin position="120"/>
        <end position="215"/>
    </location>
</feature>
<dbReference type="EMBL" id="CP032101">
    <property type="protein sequence ID" value="AXX87428.1"/>
    <property type="molecule type" value="Genomic_DNA"/>
</dbReference>
<proteinExistence type="predicted"/>
<feature type="modified residue" description="4-aspartylphosphate" evidence="6">
    <location>
        <position position="51"/>
    </location>
</feature>
<reference evidence="10 11" key="1">
    <citation type="submission" date="2018-08" db="EMBL/GenBank/DDBJ databases">
        <title>Complete genome of the Arcobacter marinus type strain JCM 15502.</title>
        <authorList>
            <person name="Miller W.G."/>
            <person name="Yee E."/>
            <person name="Huynh S."/>
            <person name="Parker C.T."/>
        </authorList>
    </citation>
    <scope>NUCLEOTIDE SEQUENCE [LARGE SCALE GENOMIC DNA]</scope>
    <source>
        <strain evidence="10 11">JCM 15502</strain>
    </source>
</reference>
<sequence length="215" mass="25198">MMKILILEDNFNLANIIKEMLEEKNYKVDSFNDGNLVLDNFMNGYDCFILDINVPNIDGLTLLKTIRDYDISIPVIIISSNIELNTIKNAYIKGCNDFLKKPFYIYELEAKIDLLCKKDTIIYLNNDFYFNTNEEILYNNLNKEIHLTHKEKQFLILASKYPSQSISLELIEQYVWEGEMASTMSIRSLIKRLRMKLPKDSIETTTYGYKVILTK</sequence>
<keyword evidence="2" id="KW-0902">Two-component regulatory system</keyword>
<dbReference type="Proteomes" id="UP000264693">
    <property type="component" value="Chromosome"/>
</dbReference>
<dbReference type="GO" id="GO:0005829">
    <property type="term" value="C:cytosol"/>
    <property type="evidence" value="ECO:0007669"/>
    <property type="project" value="TreeGrafter"/>
</dbReference>
<dbReference type="KEGG" id="amar:AMRN_1696"/>
<dbReference type="GO" id="GO:0000156">
    <property type="term" value="F:phosphorelay response regulator activity"/>
    <property type="evidence" value="ECO:0007669"/>
    <property type="project" value="TreeGrafter"/>
</dbReference>
<dbReference type="InterPro" id="IPR036388">
    <property type="entry name" value="WH-like_DNA-bd_sf"/>
</dbReference>
<evidence type="ECO:0000256" key="3">
    <source>
        <dbReference type="ARBA" id="ARBA00023015"/>
    </source>
</evidence>
<dbReference type="GO" id="GO:0000976">
    <property type="term" value="F:transcription cis-regulatory region binding"/>
    <property type="evidence" value="ECO:0007669"/>
    <property type="project" value="TreeGrafter"/>
</dbReference>
<gene>
    <name evidence="10" type="ORF">AMRN_1696</name>
</gene>
<evidence type="ECO:0000256" key="4">
    <source>
        <dbReference type="ARBA" id="ARBA00023125"/>
    </source>
</evidence>
<dbReference type="GO" id="GO:0032993">
    <property type="term" value="C:protein-DNA complex"/>
    <property type="evidence" value="ECO:0007669"/>
    <property type="project" value="TreeGrafter"/>
</dbReference>
<organism evidence="10 11">
    <name type="scientific">Malaciobacter marinus</name>
    <dbReference type="NCBI Taxonomy" id="505249"/>
    <lineage>
        <taxon>Bacteria</taxon>
        <taxon>Pseudomonadati</taxon>
        <taxon>Campylobacterota</taxon>
        <taxon>Epsilonproteobacteria</taxon>
        <taxon>Campylobacterales</taxon>
        <taxon>Arcobacteraceae</taxon>
        <taxon>Malaciobacter</taxon>
    </lineage>
</organism>
<dbReference type="Gene3D" id="1.10.10.10">
    <property type="entry name" value="Winged helix-like DNA-binding domain superfamily/Winged helix DNA-binding domain"/>
    <property type="match status" value="1"/>
</dbReference>
<evidence type="ECO:0000313" key="10">
    <source>
        <dbReference type="EMBL" id="AXX87428.1"/>
    </source>
</evidence>
<dbReference type="AlphaFoldDB" id="A0A347TLF0"/>
<keyword evidence="5" id="KW-0804">Transcription</keyword>
<feature type="domain" description="Response regulatory" evidence="8">
    <location>
        <begin position="3"/>
        <end position="116"/>
    </location>
</feature>